<evidence type="ECO:0008006" key="3">
    <source>
        <dbReference type="Google" id="ProtNLM"/>
    </source>
</evidence>
<accession>A0ABT1FDF8</accession>
<comment type="caution">
    <text evidence="1">The sequence shown here is derived from an EMBL/GenBank/DDBJ whole genome shotgun (WGS) entry which is preliminary data.</text>
</comment>
<evidence type="ECO:0000313" key="2">
    <source>
        <dbReference type="Proteomes" id="UP001204615"/>
    </source>
</evidence>
<dbReference type="Proteomes" id="UP001204615">
    <property type="component" value="Unassembled WGS sequence"/>
</dbReference>
<name>A0ABT1FDF8_9GAMM</name>
<dbReference type="EMBL" id="JAMZEK010000003">
    <property type="protein sequence ID" value="MCP1375404.1"/>
    <property type="molecule type" value="Genomic_DNA"/>
</dbReference>
<protein>
    <recommendedName>
        <fullName evidence="3">Permuted papain-like amidase YaeF/Yiix C92 family enzyme</fullName>
    </recommendedName>
</protein>
<dbReference type="SUPFAM" id="SSF54001">
    <property type="entry name" value="Cysteine proteinases"/>
    <property type="match status" value="1"/>
</dbReference>
<gene>
    <name evidence="1" type="ORF">NC595_15240</name>
</gene>
<proteinExistence type="predicted"/>
<sequence length="153" mass="17025">MSAINLLFCTNRSNPLSWMIRAGSWSRWSHVALVDGDYVIEAVAIHGVVRTPLAKRQAQDPSWCMSALPCRDPAAIIAAAHTQLGKPYDYTGVLGIGLHREWQQDDSWFCSELVAWSFAQGGDPLFRTASVRRVTPEDIWMLQPADSALEVAR</sequence>
<organism evidence="1 2">
    <name type="scientific">Dyella lutea</name>
    <dbReference type="NCBI Taxonomy" id="2950441"/>
    <lineage>
        <taxon>Bacteria</taxon>
        <taxon>Pseudomonadati</taxon>
        <taxon>Pseudomonadota</taxon>
        <taxon>Gammaproteobacteria</taxon>
        <taxon>Lysobacterales</taxon>
        <taxon>Rhodanobacteraceae</taxon>
        <taxon>Dyella</taxon>
    </lineage>
</organism>
<dbReference type="InterPro" id="IPR038765">
    <property type="entry name" value="Papain-like_cys_pep_sf"/>
</dbReference>
<dbReference type="RefSeq" id="WP_253567868.1">
    <property type="nucleotide sequence ID" value="NZ_JAMZEK010000003.1"/>
</dbReference>
<reference evidence="1 2" key="1">
    <citation type="submission" date="2022-06" db="EMBL/GenBank/DDBJ databases">
        <title>Dyella sp. Sa strain:Sa Genome sequencing.</title>
        <authorList>
            <person name="Park S."/>
        </authorList>
    </citation>
    <scope>NUCLEOTIDE SEQUENCE [LARGE SCALE GENOMIC DNA]</scope>
    <source>
        <strain evidence="1 2">Sa</strain>
    </source>
</reference>
<keyword evidence="2" id="KW-1185">Reference proteome</keyword>
<evidence type="ECO:0000313" key="1">
    <source>
        <dbReference type="EMBL" id="MCP1375404.1"/>
    </source>
</evidence>
<dbReference type="Gene3D" id="3.90.1720.10">
    <property type="entry name" value="endopeptidase domain like (from Nostoc punctiforme)"/>
    <property type="match status" value="1"/>
</dbReference>